<dbReference type="SMART" id="SM00479">
    <property type="entry name" value="EXOIII"/>
    <property type="match status" value="1"/>
</dbReference>
<dbReference type="AlphaFoldDB" id="A0AAZ1X3D6"/>
<dbReference type="InterPro" id="IPR034922">
    <property type="entry name" value="REX1-like_exo"/>
</dbReference>
<dbReference type="Ensembl" id="ENSOABT00000080535.1">
    <property type="protein sequence ID" value="ENSOABP00000062155.1"/>
    <property type="gene ID" value="ENSOABG00000031222.1"/>
</dbReference>
<reference evidence="6" key="3">
    <citation type="submission" date="2025-09" db="UniProtKB">
        <authorList>
            <consortium name="Ensembl"/>
        </authorList>
    </citation>
    <scope>IDENTIFICATION</scope>
</reference>
<evidence type="ECO:0000313" key="7">
    <source>
        <dbReference type="Proteomes" id="UP000472276"/>
    </source>
</evidence>
<dbReference type="InterPro" id="IPR035979">
    <property type="entry name" value="RBD_domain_sf"/>
</dbReference>
<dbReference type="SUPFAM" id="SSF54928">
    <property type="entry name" value="RNA-binding domain, RBD"/>
    <property type="match status" value="1"/>
</dbReference>
<dbReference type="InterPro" id="IPR012677">
    <property type="entry name" value="Nucleotide-bd_a/b_plait_sf"/>
</dbReference>
<proteinExistence type="predicted"/>
<gene>
    <name evidence="6" type="primary">REXO5</name>
</gene>
<keyword evidence="4" id="KW-0694">RNA-binding</keyword>
<keyword evidence="3" id="KW-0269">Exonuclease</keyword>
<protein>
    <recommendedName>
        <fullName evidence="5">RRM domain-containing protein</fullName>
    </recommendedName>
</protein>
<dbReference type="PROSITE" id="PS50102">
    <property type="entry name" value="RRM"/>
    <property type="match status" value="1"/>
</dbReference>
<dbReference type="GO" id="GO:0003723">
    <property type="term" value="F:RNA binding"/>
    <property type="evidence" value="ECO:0007669"/>
    <property type="project" value="UniProtKB-UniRule"/>
</dbReference>
<reference evidence="7" key="1">
    <citation type="submission" date="2020-03" db="EMBL/GenBank/DDBJ databases">
        <title>Evolution of repeat sequences and sex chromosomes of tilapia species revealed by chromosome-level genomes.</title>
        <authorList>
            <person name="Xu L."/>
            <person name="Tao W."/>
            <person name="Wang D."/>
            <person name="Zhou Q."/>
        </authorList>
    </citation>
    <scope>NUCLEOTIDE SEQUENCE [LARGE SCALE GENOMIC DNA]</scope>
    <source>
        <strain evidence="7">Israel</strain>
    </source>
</reference>
<evidence type="ECO:0000256" key="4">
    <source>
        <dbReference type="PROSITE-ProRule" id="PRU00176"/>
    </source>
</evidence>
<dbReference type="PANTHER" id="PTHR12801:SF82">
    <property type="entry name" value="RNA EXONUCLEASE 5"/>
    <property type="match status" value="1"/>
</dbReference>
<keyword evidence="7" id="KW-1185">Reference proteome</keyword>
<dbReference type="PANTHER" id="PTHR12801">
    <property type="entry name" value="RNA EXONUCLEASE REXO1 / RECO3 FAMILY MEMBER-RELATED"/>
    <property type="match status" value="1"/>
</dbReference>
<reference evidence="6" key="2">
    <citation type="submission" date="2025-08" db="UniProtKB">
        <authorList>
            <consortium name="Ensembl"/>
        </authorList>
    </citation>
    <scope>IDENTIFICATION</scope>
</reference>
<dbReference type="SUPFAM" id="SSF53098">
    <property type="entry name" value="Ribonuclease H-like"/>
    <property type="match status" value="1"/>
</dbReference>
<organism evidence="6 7">
    <name type="scientific">Oreochromis aureus</name>
    <name type="common">Israeli tilapia</name>
    <name type="synonym">Chromis aureus</name>
    <dbReference type="NCBI Taxonomy" id="47969"/>
    <lineage>
        <taxon>Eukaryota</taxon>
        <taxon>Metazoa</taxon>
        <taxon>Chordata</taxon>
        <taxon>Craniata</taxon>
        <taxon>Vertebrata</taxon>
        <taxon>Euteleostomi</taxon>
        <taxon>Actinopterygii</taxon>
        <taxon>Neopterygii</taxon>
        <taxon>Teleostei</taxon>
        <taxon>Neoteleostei</taxon>
        <taxon>Acanthomorphata</taxon>
        <taxon>Ovalentaria</taxon>
        <taxon>Cichlomorphae</taxon>
        <taxon>Cichliformes</taxon>
        <taxon>Cichlidae</taxon>
        <taxon>African cichlids</taxon>
        <taxon>Pseudocrenilabrinae</taxon>
        <taxon>Oreochromini</taxon>
        <taxon>Oreochromis</taxon>
    </lineage>
</organism>
<dbReference type="Pfam" id="PF00076">
    <property type="entry name" value="RRM_1"/>
    <property type="match status" value="1"/>
</dbReference>
<dbReference type="InterPro" id="IPR012337">
    <property type="entry name" value="RNaseH-like_sf"/>
</dbReference>
<dbReference type="Pfam" id="PF00929">
    <property type="entry name" value="RNase_T"/>
    <property type="match status" value="1"/>
</dbReference>
<dbReference type="InterPro" id="IPR036397">
    <property type="entry name" value="RNaseH_sf"/>
</dbReference>
<dbReference type="InterPro" id="IPR047021">
    <property type="entry name" value="REXO1/3/4-like"/>
</dbReference>
<name>A0AAZ1X3D6_OREAU</name>
<dbReference type="SMART" id="SM00360">
    <property type="entry name" value="RRM"/>
    <property type="match status" value="2"/>
</dbReference>
<accession>A0AAZ1X3D6</accession>
<keyword evidence="1" id="KW-0540">Nuclease</keyword>
<evidence type="ECO:0000313" key="6">
    <source>
        <dbReference type="Ensembl" id="ENSOABP00000062155.1"/>
    </source>
</evidence>
<sequence length="793" mass="88799">MCVNIIGWNMESSTVAKCKTKKRKNSTHTAQEEAKRFKTEQRDDEVLQCGPASCLPRVSVLPDRLQQPIALDELTELLQYAALGKTGGIKKPSWCHLRHHRKVKGVNVVIVEDLTQNHFYKHYLCLQHLRTSYTSRVTFTPSSVDVVSGIFSSQVPKQDGLSVSKADEELQEAMKNHPIITVFGTERRGLTAYVLTEKEMIKNNYPVKGMPGFEEFVCTDCADCVTDSSPLFGIDCEMCVTEDGKELTRVSMVDGDGKCLMDELVKPPNHILNYCTKFSGITPAMLQPITTTLQDVQEMLIRILPHDAVLVGHSLEHDLIALKLIHKHVIDTSLLYKRECGGRFKLKVLTGIILKRKIQTEDMLGHHPTEDALAALELAQYFIKTGPRQVLEIHWKALWRETETREEPPETHRFSDVLQALGRSVAFLGKDSDIALKESSHKQCNSDKEVLKSFRNLKTWPSFSVLQFSTLSNHLKSYFPHQERHHQMQTCSRLQDMCVVLAGPFPTGFSDGDAKQLFSFCGTVRKVKMLNTVVRVHAEIEFELLEGAMLAVKTLNGLNVLGQTIKVQRPVCESMLDLDVTLEALMGDPLNASHLYAVKMNHSMTECISTSTKVNGHVSDAERLDVTPVKTVNGLPPAKVNKWLHLNTSKSELSEESVKETFGHFGTVKRVIVSAKPKESTGHARIVFVNSEDRRAALNSSEDLWKKKYLICPSLTPVHLPSWVGAENKKTTHSHSSAQEQQMDVVMRKLDRCLQKLFTSLPAGTLSVVVLLGHASTNGHLPGLCLMEVKQDC</sequence>
<evidence type="ECO:0000256" key="3">
    <source>
        <dbReference type="ARBA" id="ARBA00022839"/>
    </source>
</evidence>
<dbReference type="CDD" id="cd06145">
    <property type="entry name" value="REX1_like"/>
    <property type="match status" value="1"/>
</dbReference>
<dbReference type="GO" id="GO:0004527">
    <property type="term" value="F:exonuclease activity"/>
    <property type="evidence" value="ECO:0007669"/>
    <property type="project" value="UniProtKB-KW"/>
</dbReference>
<evidence type="ECO:0000256" key="2">
    <source>
        <dbReference type="ARBA" id="ARBA00022801"/>
    </source>
</evidence>
<evidence type="ECO:0000259" key="5">
    <source>
        <dbReference type="PROSITE" id="PS50102"/>
    </source>
</evidence>
<dbReference type="InterPro" id="IPR013520">
    <property type="entry name" value="Ribonucl_H"/>
</dbReference>
<dbReference type="CDD" id="cd00590">
    <property type="entry name" value="RRM_SF"/>
    <property type="match status" value="1"/>
</dbReference>
<dbReference type="Gene3D" id="3.30.70.330">
    <property type="match status" value="2"/>
</dbReference>
<evidence type="ECO:0000256" key="1">
    <source>
        <dbReference type="ARBA" id="ARBA00022722"/>
    </source>
</evidence>
<keyword evidence="2" id="KW-0378">Hydrolase</keyword>
<dbReference type="Gene3D" id="3.30.420.10">
    <property type="entry name" value="Ribonuclease H-like superfamily/Ribonuclease H"/>
    <property type="match status" value="1"/>
</dbReference>
<feature type="domain" description="RRM" evidence="5">
    <location>
        <begin position="498"/>
        <end position="568"/>
    </location>
</feature>
<dbReference type="GO" id="GO:0005634">
    <property type="term" value="C:nucleus"/>
    <property type="evidence" value="ECO:0007669"/>
    <property type="project" value="TreeGrafter"/>
</dbReference>
<dbReference type="Proteomes" id="UP000472276">
    <property type="component" value="Unassembled WGS sequence"/>
</dbReference>
<dbReference type="InterPro" id="IPR000504">
    <property type="entry name" value="RRM_dom"/>
</dbReference>
<dbReference type="FunFam" id="3.30.420.10:FF:000175">
    <property type="entry name" value="RNA exonuclease 5"/>
    <property type="match status" value="1"/>
</dbReference>